<dbReference type="Pfam" id="PF21088">
    <property type="entry name" value="MS_channel_1st"/>
    <property type="match status" value="1"/>
</dbReference>
<evidence type="ECO:0000313" key="12">
    <source>
        <dbReference type="Proteomes" id="UP000198847"/>
    </source>
</evidence>
<dbReference type="STRING" id="112903.SAMN04490178_11359"/>
<dbReference type="PANTHER" id="PTHR30566:SF25">
    <property type="entry name" value="INNER MEMBRANE PROTEIN"/>
    <property type="match status" value="1"/>
</dbReference>
<dbReference type="GO" id="GO:0005886">
    <property type="term" value="C:plasma membrane"/>
    <property type="evidence" value="ECO:0007669"/>
    <property type="project" value="UniProtKB-SubCell"/>
</dbReference>
<accession>A0A1H8VZ46</accession>
<feature type="transmembrane region" description="Helical" evidence="7">
    <location>
        <begin position="20"/>
        <end position="39"/>
    </location>
</feature>
<dbReference type="InterPro" id="IPR011014">
    <property type="entry name" value="MscS_channel_TM-2"/>
</dbReference>
<dbReference type="Pfam" id="PF21082">
    <property type="entry name" value="MS_channel_3rd"/>
    <property type="match status" value="1"/>
</dbReference>
<organism evidence="11 12">
    <name type="scientific">Propionispora vibrioides</name>
    <dbReference type="NCBI Taxonomy" id="112903"/>
    <lineage>
        <taxon>Bacteria</taxon>
        <taxon>Bacillati</taxon>
        <taxon>Bacillota</taxon>
        <taxon>Negativicutes</taxon>
        <taxon>Selenomonadales</taxon>
        <taxon>Sporomusaceae</taxon>
        <taxon>Propionispora</taxon>
    </lineage>
</organism>
<dbReference type="Proteomes" id="UP000198847">
    <property type="component" value="Unassembled WGS sequence"/>
</dbReference>
<name>A0A1H8VZ46_9FIRM</name>
<evidence type="ECO:0000256" key="1">
    <source>
        <dbReference type="ARBA" id="ARBA00004651"/>
    </source>
</evidence>
<dbReference type="Gene3D" id="1.10.287.1260">
    <property type="match status" value="1"/>
</dbReference>
<evidence type="ECO:0000256" key="2">
    <source>
        <dbReference type="ARBA" id="ARBA00008017"/>
    </source>
</evidence>
<evidence type="ECO:0000313" key="11">
    <source>
        <dbReference type="EMBL" id="SEP20702.1"/>
    </source>
</evidence>
<evidence type="ECO:0000256" key="7">
    <source>
        <dbReference type="SAM" id="Phobius"/>
    </source>
</evidence>
<dbReference type="RefSeq" id="WP_091747442.1">
    <property type="nucleotide sequence ID" value="NZ_FODY01000013.1"/>
</dbReference>
<evidence type="ECO:0000256" key="6">
    <source>
        <dbReference type="ARBA" id="ARBA00023136"/>
    </source>
</evidence>
<keyword evidence="4 7" id="KW-0812">Transmembrane</keyword>
<evidence type="ECO:0000256" key="3">
    <source>
        <dbReference type="ARBA" id="ARBA00022475"/>
    </source>
</evidence>
<feature type="domain" description="Mechanosensitive ion channel transmembrane helices 2/3" evidence="10">
    <location>
        <begin position="139"/>
        <end position="175"/>
    </location>
</feature>
<evidence type="ECO:0000256" key="4">
    <source>
        <dbReference type="ARBA" id="ARBA00022692"/>
    </source>
</evidence>
<keyword evidence="12" id="KW-1185">Reference proteome</keyword>
<dbReference type="InterPro" id="IPR011066">
    <property type="entry name" value="MscS_channel_C_sf"/>
</dbReference>
<dbReference type="EMBL" id="FODY01000013">
    <property type="protein sequence ID" value="SEP20702.1"/>
    <property type="molecule type" value="Genomic_DNA"/>
</dbReference>
<dbReference type="SUPFAM" id="SSF50182">
    <property type="entry name" value="Sm-like ribonucleoproteins"/>
    <property type="match status" value="1"/>
</dbReference>
<dbReference type="Pfam" id="PF00924">
    <property type="entry name" value="MS_channel_2nd"/>
    <property type="match status" value="1"/>
</dbReference>
<dbReference type="PANTHER" id="PTHR30566">
    <property type="entry name" value="YNAI-RELATED MECHANOSENSITIVE ION CHANNEL"/>
    <property type="match status" value="1"/>
</dbReference>
<dbReference type="OrthoDB" id="9809206at2"/>
<dbReference type="Gene3D" id="2.30.30.60">
    <property type="match status" value="1"/>
</dbReference>
<dbReference type="InterPro" id="IPR006685">
    <property type="entry name" value="MscS_channel_2nd"/>
</dbReference>
<keyword evidence="6 7" id="KW-0472">Membrane</keyword>
<feature type="transmembrane region" description="Helical" evidence="7">
    <location>
        <begin position="124"/>
        <end position="149"/>
    </location>
</feature>
<comment type="subcellular location">
    <subcellularLocation>
        <location evidence="1">Cell membrane</location>
        <topology evidence="1">Multi-pass membrane protein</topology>
    </subcellularLocation>
</comment>
<dbReference type="InterPro" id="IPR049278">
    <property type="entry name" value="MS_channel_C"/>
</dbReference>
<dbReference type="InterPro" id="IPR049142">
    <property type="entry name" value="MS_channel_1st"/>
</dbReference>
<feature type="transmembrane region" description="Helical" evidence="7">
    <location>
        <begin position="155"/>
        <end position="174"/>
    </location>
</feature>
<evidence type="ECO:0000259" key="10">
    <source>
        <dbReference type="Pfam" id="PF21088"/>
    </source>
</evidence>
<sequence>MPAIITEWMNRIINGGLKVHLLVFLLCLILGIVVIRVLFDKLLKIIAGKTNIAYSLLKQTFRGIPTLLGILIGLYAATEILAIPPHPLLFLQRLFHSLVILSFTLLIARLASGYLKQKFGKTSGAFASTSILATTIDLAVYTIGILFLLESFGVAISPLLTALGVGGLAVALALQDTLANLFSGINILVAKQIKIGDFVKLSTNEEGHVVDMNWRNTTIMTPTENMVVIPNQKFASTTITNYAQPFAECSIAIPIGVSYESDLEQVERVTVEVAKEVIREMAGGANDFEPVVRYNSFAESSINFNVILRVKTVTDQSLVRHEFIKRIHVRYQREGIIIPFPTRTVSWEPQPVAVKSVS</sequence>
<gene>
    <name evidence="11" type="ORF">SAMN04490178_11359</name>
</gene>
<keyword evidence="5 7" id="KW-1133">Transmembrane helix</keyword>
<proteinExistence type="inferred from homology"/>
<dbReference type="InterPro" id="IPR023408">
    <property type="entry name" value="MscS_beta-dom_sf"/>
</dbReference>
<feature type="domain" description="Mechanosensitive ion channel MscS C-terminal" evidence="9">
    <location>
        <begin position="252"/>
        <end position="338"/>
    </location>
</feature>
<protein>
    <submittedName>
        <fullName evidence="11">Mechanosensitive ion channel</fullName>
    </submittedName>
</protein>
<feature type="transmembrane region" description="Helical" evidence="7">
    <location>
        <begin position="94"/>
        <end position="112"/>
    </location>
</feature>
<evidence type="ECO:0000259" key="9">
    <source>
        <dbReference type="Pfam" id="PF21082"/>
    </source>
</evidence>
<dbReference type="SUPFAM" id="SSF82689">
    <property type="entry name" value="Mechanosensitive channel protein MscS (YggB), C-terminal domain"/>
    <property type="match status" value="1"/>
</dbReference>
<evidence type="ECO:0000256" key="5">
    <source>
        <dbReference type="ARBA" id="ARBA00022989"/>
    </source>
</evidence>
<dbReference type="SUPFAM" id="SSF82861">
    <property type="entry name" value="Mechanosensitive channel protein MscS (YggB), transmembrane region"/>
    <property type="match status" value="1"/>
</dbReference>
<dbReference type="Gene3D" id="3.30.70.100">
    <property type="match status" value="1"/>
</dbReference>
<keyword evidence="3" id="KW-1003">Cell membrane</keyword>
<comment type="similarity">
    <text evidence="2">Belongs to the MscS (TC 1.A.23) family.</text>
</comment>
<dbReference type="GO" id="GO:0055085">
    <property type="term" value="P:transmembrane transport"/>
    <property type="evidence" value="ECO:0007669"/>
    <property type="project" value="InterPro"/>
</dbReference>
<feature type="transmembrane region" description="Helical" evidence="7">
    <location>
        <begin position="60"/>
        <end position="82"/>
    </location>
</feature>
<evidence type="ECO:0000259" key="8">
    <source>
        <dbReference type="Pfam" id="PF00924"/>
    </source>
</evidence>
<dbReference type="AlphaFoldDB" id="A0A1H8VZ46"/>
<reference evidence="11 12" key="1">
    <citation type="submission" date="2016-10" db="EMBL/GenBank/DDBJ databases">
        <authorList>
            <person name="de Groot N.N."/>
        </authorList>
    </citation>
    <scope>NUCLEOTIDE SEQUENCE [LARGE SCALE GENOMIC DNA]</scope>
    <source>
        <strain evidence="11 12">DSM 13305</strain>
    </source>
</reference>
<dbReference type="InterPro" id="IPR010920">
    <property type="entry name" value="LSM_dom_sf"/>
</dbReference>
<feature type="domain" description="Mechanosensitive ion channel MscS" evidence="8">
    <location>
        <begin position="176"/>
        <end position="243"/>
    </location>
</feature>